<feature type="transmembrane region" description="Helical" evidence="1">
    <location>
        <begin position="231"/>
        <end position="256"/>
    </location>
</feature>
<feature type="transmembrane region" description="Helical" evidence="1">
    <location>
        <begin position="409"/>
        <end position="426"/>
    </location>
</feature>
<feature type="transmembrane region" description="Helical" evidence="1">
    <location>
        <begin position="9"/>
        <end position="32"/>
    </location>
</feature>
<feature type="transmembrane region" description="Helical" evidence="1">
    <location>
        <begin position="180"/>
        <end position="210"/>
    </location>
</feature>
<name>A0ABM7WIS4_9ACTN</name>
<dbReference type="InterPro" id="IPR018580">
    <property type="entry name" value="Uncharacterised_YfhO"/>
</dbReference>
<feature type="transmembrane region" description="Helical" evidence="1">
    <location>
        <begin position="438"/>
        <end position="459"/>
    </location>
</feature>
<evidence type="ECO:0000256" key="1">
    <source>
        <dbReference type="SAM" id="Phobius"/>
    </source>
</evidence>
<protein>
    <submittedName>
        <fullName evidence="2">Copper ABC transporter permease</fullName>
    </submittedName>
</protein>
<feature type="transmembrane region" description="Helical" evidence="1">
    <location>
        <begin position="293"/>
        <end position="311"/>
    </location>
</feature>
<dbReference type="Proteomes" id="UP001320544">
    <property type="component" value="Chromosome"/>
</dbReference>
<keyword evidence="3" id="KW-1185">Reference proteome</keyword>
<keyword evidence="1" id="KW-0472">Membrane</keyword>
<keyword evidence="1" id="KW-1133">Transmembrane helix</keyword>
<feature type="transmembrane region" description="Helical" evidence="1">
    <location>
        <begin position="155"/>
        <end position="174"/>
    </location>
</feature>
<feature type="transmembrane region" description="Helical" evidence="1">
    <location>
        <begin position="826"/>
        <end position="848"/>
    </location>
</feature>
<organism evidence="2 3">
    <name type="scientific">Raoultibacter timonensis</name>
    <dbReference type="NCBI Taxonomy" id="1907662"/>
    <lineage>
        <taxon>Bacteria</taxon>
        <taxon>Bacillati</taxon>
        <taxon>Actinomycetota</taxon>
        <taxon>Coriobacteriia</taxon>
        <taxon>Eggerthellales</taxon>
        <taxon>Eggerthellaceae</taxon>
        <taxon>Raoultibacter</taxon>
    </lineage>
</organism>
<dbReference type="PANTHER" id="PTHR38454">
    <property type="entry name" value="INTEGRAL MEMBRANE PROTEIN-RELATED"/>
    <property type="match status" value="1"/>
</dbReference>
<feature type="transmembrane region" description="Helical" evidence="1">
    <location>
        <begin position="103"/>
        <end position="123"/>
    </location>
</feature>
<feature type="transmembrane region" description="Helical" evidence="1">
    <location>
        <begin position="320"/>
        <end position="337"/>
    </location>
</feature>
<dbReference type="RefSeq" id="WP_244412503.1">
    <property type="nucleotide sequence ID" value="NZ_AP025564.1"/>
</dbReference>
<sequence>MKRYGLSSLFYALSFLAPCGIVVASFFILSMYPFGDRAVSVWDLQITYTYFYEWFRDCLAGNQNIFYSFSKSLGGNMYAGWSGLLTSPINWLILLCGDNPMDFVTLMIVLKFGLAGLTSYFYVRRRFALSRPISLCLSVCYSMMLFMTTQSANPMWMEVVILLPLVMYGVYCIVHRGKVVFFYVSLLATIICNYYNGYMVCLFSIMFYLFESYLFVPQAKRVRAGIMVNPGRFSIAFSLAVFSSLFILLPTVLGLLGGKGAVPGGLFTFEFRYDLNDLARSFFLGVYEKEQLPQMYCGTLTLICAIWFFLSDKIGKREKVAAGVFIGFMVFSTWYAPFDRIWLGLRDGNSFYCRFTFLVSALFLFVAARALSVGWEHRSYKGLVKAAAIVGIVAVVIYCDGNFPRTRFFVATIAMCVAIPLVVILLDRFRDNAFRRSALSAILVLAVSFEALLSCHGIFRTRLDSDNPSYYSRYGSYYEEGENALEEVDAKDGTDVNAYRLEKTYNFLSPFRRIALNETMAFDYAGIALYDSAYDDRVQNVLSRLGYTPDRGIRTSYNDPMIVSDALLGIRYVSDDECPPGFVESDIESTWEGKRFYENPYALPLGYKASSEILDEIEFDGDPFEYQNELVNKLVGEEVDCIVDVRGRLVERGDDEWVWEIELPADAPEGAILYGYFEYGWQLSVDLYDNDEYLYVYLDDWSQGVFPITAETEDGVHSIMLKGDIPENADDLVFHAAYVDMDKFGAACDKLASHPFEIDTFKDGEVAGTYVSDGDGVLFTTIPYDAGWTIEVNGTVVEPQVVQDAFIAFDVEAGENTIKMTYFPPALGLAAGLSGLAVAGFIASAVAMRRRDRQLR</sequence>
<reference evidence="2 3" key="1">
    <citation type="submission" date="2022-01" db="EMBL/GenBank/DDBJ databases">
        <title>Novel bile acid biosynthetic pathways are enriched in the microbiome of centenarians.</title>
        <authorList>
            <person name="Sato Y."/>
            <person name="Atarashi K."/>
            <person name="Plichta R.D."/>
            <person name="Arai Y."/>
            <person name="Sasajima S."/>
            <person name="Kearney M.S."/>
            <person name="Suda W."/>
            <person name="Takeshita K."/>
            <person name="Sasaki T."/>
            <person name="Okamoto S."/>
            <person name="Skelly N.A."/>
            <person name="Okamura Y."/>
            <person name="Vlamakis H."/>
            <person name="Li Y."/>
            <person name="Tanoue T."/>
            <person name="Takei H."/>
            <person name="Nittono H."/>
            <person name="Narushima S."/>
            <person name="Irie J."/>
            <person name="Itoh H."/>
            <person name="Moriya K."/>
            <person name="Sugiura Y."/>
            <person name="Suematsu M."/>
            <person name="Moritoki N."/>
            <person name="Shibata S."/>
            <person name="Littman R.D."/>
            <person name="Fischbach A.M."/>
            <person name="Uwamino Y."/>
            <person name="Inoue T."/>
            <person name="Honda A."/>
            <person name="Hattori M."/>
            <person name="Murai T."/>
            <person name="Xavier J.R."/>
            <person name="Hirose N."/>
            <person name="Honda K."/>
        </authorList>
    </citation>
    <scope>NUCLEOTIDE SEQUENCE [LARGE SCALE GENOMIC DNA]</scope>
    <source>
        <strain evidence="2 3">CE91-St30</strain>
    </source>
</reference>
<accession>A0ABM7WIS4</accession>
<dbReference type="PANTHER" id="PTHR38454:SF1">
    <property type="entry name" value="INTEGRAL MEMBRANE PROTEIN"/>
    <property type="match status" value="1"/>
</dbReference>
<feature type="transmembrane region" description="Helical" evidence="1">
    <location>
        <begin position="383"/>
        <end position="403"/>
    </location>
</feature>
<feature type="transmembrane region" description="Helical" evidence="1">
    <location>
        <begin position="349"/>
        <end position="371"/>
    </location>
</feature>
<keyword evidence="1" id="KW-0812">Transmembrane</keyword>
<dbReference type="EMBL" id="AP025564">
    <property type="protein sequence ID" value="BDE96219.1"/>
    <property type="molecule type" value="Genomic_DNA"/>
</dbReference>
<dbReference type="Pfam" id="PF09586">
    <property type="entry name" value="YfhO"/>
    <property type="match status" value="1"/>
</dbReference>
<evidence type="ECO:0000313" key="2">
    <source>
        <dbReference type="EMBL" id="BDE96219.1"/>
    </source>
</evidence>
<proteinExistence type="predicted"/>
<evidence type="ECO:0000313" key="3">
    <source>
        <dbReference type="Proteomes" id="UP001320544"/>
    </source>
</evidence>
<gene>
    <name evidence="2" type="ORF">CE91St30_15520</name>
</gene>